<feature type="transmembrane region" description="Helical" evidence="1">
    <location>
        <begin position="70"/>
        <end position="89"/>
    </location>
</feature>
<feature type="transmembrane region" description="Helical" evidence="1">
    <location>
        <begin position="33"/>
        <end position="50"/>
    </location>
</feature>
<name>A0A944HL13_PSEFL</name>
<dbReference type="AlphaFoldDB" id="A0A944HL13"/>
<reference evidence="2" key="1">
    <citation type="submission" date="2021-03" db="EMBL/GenBank/DDBJ databases">
        <title>Genomic analysis provides insights into the functional capacity of soil bacteria communities inhabiting an altitudinal gradient in the Atacama Desert.</title>
        <authorList>
            <person name="Gonzalez M."/>
            <person name="Maldonado J."/>
            <person name="Maza F."/>
            <person name="Hodar C."/>
            <person name="Cortes M."/>
            <person name="Palma R."/>
            <person name="Andreani C."/>
            <person name="Gaete A."/>
            <person name="Vasquez-Dean J."/>
            <person name="Acuna V."/>
            <person name="Aguado M."/>
            <person name="Mandakovic D."/>
            <person name="Latorre M."/>
            <person name="Orellana A."/>
            <person name="Gutierrez R."/>
            <person name="Montecino M."/>
            <person name="Allende M."/>
            <person name="Maass A."/>
            <person name="Cambiazo V."/>
        </authorList>
    </citation>
    <scope>NUCLEOTIDE SEQUENCE</scope>
    <source>
        <strain evidence="2">ISL-25</strain>
    </source>
</reference>
<evidence type="ECO:0000313" key="2">
    <source>
        <dbReference type="EMBL" id="MBT2331423.1"/>
    </source>
</evidence>
<sequence length="252" mass="28413">MRQHPTREEIAKVLGEPVGFDISETAAKLRRNLMLISILVMVLIVGEISAGNDFSIFGVKLVGVTPSKLMVGLSIVLAYTLLHFLWYCYEHYSEWSIRITGTKLAFVTGAKLGATGADYPDNPRQSTLYSWWLQESRSMKAYDELLSRVDESIRRFESHTERLQQIDMTAAGTVSQSIQGMKNTLEQVRSSLASTESTITNTRIPESLERFDKRFRLLLKSQNMRSAFVEIGVPVVLSLGAAACLIWFFLKH</sequence>
<keyword evidence="1" id="KW-0812">Transmembrane</keyword>
<accession>A0A944HL13</accession>
<gene>
    <name evidence="2" type="ORF">J7E47_22145</name>
</gene>
<dbReference type="RefSeq" id="WP_214912219.1">
    <property type="nucleotide sequence ID" value="NZ_JAGGNX010000009.1"/>
</dbReference>
<comment type="caution">
    <text evidence="2">The sequence shown here is derived from an EMBL/GenBank/DDBJ whole genome shotgun (WGS) entry which is preliminary data.</text>
</comment>
<proteinExistence type="predicted"/>
<keyword evidence="1" id="KW-0472">Membrane</keyword>
<evidence type="ECO:0000313" key="3">
    <source>
        <dbReference type="Proteomes" id="UP000692896"/>
    </source>
</evidence>
<dbReference type="EMBL" id="JAGGOB010000051">
    <property type="protein sequence ID" value="MBT2331423.1"/>
    <property type="molecule type" value="Genomic_DNA"/>
</dbReference>
<feature type="transmembrane region" description="Helical" evidence="1">
    <location>
        <begin position="227"/>
        <end position="250"/>
    </location>
</feature>
<keyword evidence="1" id="KW-1133">Transmembrane helix</keyword>
<protein>
    <submittedName>
        <fullName evidence="2">Uncharacterized protein</fullName>
    </submittedName>
</protein>
<evidence type="ECO:0000256" key="1">
    <source>
        <dbReference type="SAM" id="Phobius"/>
    </source>
</evidence>
<organism evidence="2 3">
    <name type="scientific">Pseudomonas fluorescens</name>
    <dbReference type="NCBI Taxonomy" id="294"/>
    <lineage>
        <taxon>Bacteria</taxon>
        <taxon>Pseudomonadati</taxon>
        <taxon>Pseudomonadota</taxon>
        <taxon>Gammaproteobacteria</taxon>
        <taxon>Pseudomonadales</taxon>
        <taxon>Pseudomonadaceae</taxon>
        <taxon>Pseudomonas</taxon>
    </lineage>
</organism>
<dbReference type="Proteomes" id="UP000692896">
    <property type="component" value="Unassembled WGS sequence"/>
</dbReference>